<protein>
    <submittedName>
        <fullName evidence="1">Uncharacterized protein</fullName>
    </submittedName>
</protein>
<dbReference type="GeneID" id="94825039"/>
<evidence type="ECO:0000313" key="2">
    <source>
        <dbReference type="Proteomes" id="UP000179807"/>
    </source>
</evidence>
<dbReference type="AlphaFoldDB" id="A0A1J4JJJ7"/>
<keyword evidence="2" id="KW-1185">Reference proteome</keyword>
<sequence>MSSIVHLLKKTFPNQPNLKQKRTKLMHLGFKMKKKLQQLSKPQKKKNKRKEKINLLPSQTMKKLLNNNQKKIMLKTKTKKMYLESPLMTKLLRHKKLNERHLKRLKRRKLTTITFLLYQTEILQKYLKKQRRMKMRHKMLTMPLIKINHQKYQKQLNKPKIQKKSILILQKMKKIMVKMSTKHQKRKKQKMFLLLMKVMKKLARMKQNSLPKKRKKKMLLEWNLRNQKYQILVKRLKKTKKNFWNKKKKKKPKEMLLKNHLKSTLNPNKKKQNRMTFHYNQNLKFLKHVSKLKTTKKNCWRMKREKKKKAKSLMNLKIKMN</sequence>
<dbReference type="RefSeq" id="XP_068351922.1">
    <property type="nucleotide sequence ID" value="XM_068490335.1"/>
</dbReference>
<accession>A0A1J4JJJ7</accession>
<dbReference type="EMBL" id="MLAK01001037">
    <property type="protein sequence ID" value="OHS98785.1"/>
    <property type="molecule type" value="Genomic_DNA"/>
</dbReference>
<dbReference type="VEuPathDB" id="TrichDB:TRFO_01829"/>
<reference evidence="1" key="1">
    <citation type="submission" date="2016-10" db="EMBL/GenBank/DDBJ databases">
        <authorList>
            <person name="Benchimol M."/>
            <person name="Almeida L.G."/>
            <person name="Vasconcelos A.T."/>
            <person name="Perreira-Neves A."/>
            <person name="Rosa I.A."/>
            <person name="Tasca T."/>
            <person name="Bogo M.R."/>
            <person name="de Souza W."/>
        </authorList>
    </citation>
    <scope>NUCLEOTIDE SEQUENCE [LARGE SCALE GENOMIC DNA]</scope>
    <source>
        <strain evidence="1">K</strain>
    </source>
</reference>
<evidence type="ECO:0000313" key="1">
    <source>
        <dbReference type="EMBL" id="OHS98785.1"/>
    </source>
</evidence>
<comment type="caution">
    <text evidence="1">The sequence shown here is derived from an EMBL/GenBank/DDBJ whole genome shotgun (WGS) entry which is preliminary data.</text>
</comment>
<proteinExistence type="predicted"/>
<gene>
    <name evidence="1" type="ORF">TRFO_01829</name>
</gene>
<organism evidence="1 2">
    <name type="scientific">Tritrichomonas foetus</name>
    <dbReference type="NCBI Taxonomy" id="1144522"/>
    <lineage>
        <taxon>Eukaryota</taxon>
        <taxon>Metamonada</taxon>
        <taxon>Parabasalia</taxon>
        <taxon>Tritrichomonadida</taxon>
        <taxon>Tritrichomonadidae</taxon>
        <taxon>Tritrichomonas</taxon>
    </lineage>
</organism>
<name>A0A1J4JJJ7_9EUKA</name>
<dbReference type="Proteomes" id="UP000179807">
    <property type="component" value="Unassembled WGS sequence"/>
</dbReference>